<evidence type="ECO:0000256" key="1">
    <source>
        <dbReference type="SAM" id="Phobius"/>
    </source>
</evidence>
<accession>A0A1E3H073</accession>
<dbReference type="AlphaFoldDB" id="A0A1E3H073"/>
<keyword evidence="1" id="KW-1133">Transmembrane helix</keyword>
<keyword evidence="1" id="KW-0812">Transmembrane</keyword>
<evidence type="ECO:0000313" key="3">
    <source>
        <dbReference type="Proteomes" id="UP000094622"/>
    </source>
</evidence>
<evidence type="ECO:0000313" key="2">
    <source>
        <dbReference type="EMBL" id="ODN69709.1"/>
    </source>
</evidence>
<gene>
    <name evidence="2" type="ORF">A6302_03004</name>
</gene>
<dbReference type="RefSeq" id="WP_245294064.1">
    <property type="nucleotide sequence ID" value="NZ_MCRJ01000078.1"/>
</dbReference>
<feature type="transmembrane region" description="Helical" evidence="1">
    <location>
        <begin position="30"/>
        <end position="50"/>
    </location>
</feature>
<proteinExistence type="predicted"/>
<protein>
    <submittedName>
        <fullName evidence="2">Uncharacterized protein</fullName>
    </submittedName>
</protein>
<organism evidence="2 3">
    <name type="scientific">Methylobrevis pamukkalensis</name>
    <dbReference type="NCBI Taxonomy" id="1439726"/>
    <lineage>
        <taxon>Bacteria</taxon>
        <taxon>Pseudomonadati</taxon>
        <taxon>Pseudomonadota</taxon>
        <taxon>Alphaproteobacteria</taxon>
        <taxon>Hyphomicrobiales</taxon>
        <taxon>Pleomorphomonadaceae</taxon>
        <taxon>Methylobrevis</taxon>
    </lineage>
</organism>
<sequence>MAMVSLLEAPMPALCLPASGLLPVDGMTAMYLLMSLFHLPPWLSLAGGAARTAD</sequence>
<dbReference type="Proteomes" id="UP000094622">
    <property type="component" value="Unassembled WGS sequence"/>
</dbReference>
<name>A0A1E3H073_9HYPH</name>
<dbReference type="EMBL" id="MCRJ01000078">
    <property type="protein sequence ID" value="ODN69709.1"/>
    <property type="molecule type" value="Genomic_DNA"/>
</dbReference>
<comment type="caution">
    <text evidence="2">The sequence shown here is derived from an EMBL/GenBank/DDBJ whole genome shotgun (WGS) entry which is preliminary data.</text>
</comment>
<reference evidence="2 3" key="1">
    <citation type="submission" date="2016-07" db="EMBL/GenBank/DDBJ databases">
        <title>Draft Genome Sequence of Methylobrevis pamukkalensis PK2.</title>
        <authorList>
            <person name="Vasilenko O.V."/>
            <person name="Doronina N.V."/>
            <person name="Shmareva M.N."/>
            <person name="Tarlachkov S.V."/>
            <person name="Mustakhimov I."/>
            <person name="Trotsenko Y.A."/>
        </authorList>
    </citation>
    <scope>NUCLEOTIDE SEQUENCE [LARGE SCALE GENOMIC DNA]</scope>
    <source>
        <strain evidence="2 3">PK2</strain>
    </source>
</reference>
<keyword evidence="3" id="KW-1185">Reference proteome</keyword>
<keyword evidence="1" id="KW-0472">Membrane</keyword>